<comment type="function">
    <text evidence="4">Bifunctional enzyme that catalyzes the enolization of 2,3-diketo-5-methylthiopentyl-1-phosphate (DK-MTP-1-P) into the intermediate 2-hydroxy-3-keto-5-methylthiopentenyl-1-phosphate (HK-MTPenyl-1-P), which is then dephosphorylated to form the acireductone 1,2-dihydroxy-3-keto-5-methylthiopentene (DHK-MTPene).</text>
</comment>
<comment type="pathway">
    <text evidence="4">Amino-acid biosynthesis; L-methionine biosynthesis via salvage pathway; L-methionine from S-methyl-5-thio-alpha-D-ribose 1-phosphate: step 3/6.</text>
</comment>
<sequence>MSGAVVLDIEGTVSPLSAVHDVLFPYARERIESWVREDRPGTPAVTAGVRGMLGERAGLDQVVAALLDWHDENAKHSPLKTLHGLIWEQGFLAGELAGQVYPDVPPALAGWRRRGTPCWIYSSGSVLAQRLWFSRTDHGDLTGHLAGHFDTVNGGPKREPASYRRIAAEIGTPGADILFLSDSRAELDAARAAGWRAVGVRRPGTTADFGPHPVVADLGALGTATEVA</sequence>
<protein>
    <recommendedName>
        <fullName evidence="4">Enolase-phosphatase E1</fullName>
        <ecNumber evidence="4">3.1.3.77</ecNumber>
    </recommendedName>
    <alternativeName>
        <fullName evidence="4">2,3-diketo-5-methylthio-1-phosphopentane phosphatase</fullName>
    </alternativeName>
</protein>
<keyword evidence="3 4" id="KW-0486">Methionine biosynthesis</keyword>
<dbReference type="EC" id="3.1.3.77" evidence="4"/>
<gene>
    <name evidence="4" type="primary">mtnC</name>
    <name evidence="5" type="ORF">FHR82_005632</name>
</gene>
<evidence type="ECO:0000256" key="4">
    <source>
        <dbReference type="HAMAP-Rule" id="MF_01681"/>
    </source>
</evidence>
<dbReference type="SUPFAM" id="SSF56784">
    <property type="entry name" value="HAD-like"/>
    <property type="match status" value="1"/>
</dbReference>
<proteinExistence type="inferred from homology"/>
<evidence type="ECO:0000256" key="2">
    <source>
        <dbReference type="ARBA" id="ARBA00022801"/>
    </source>
</evidence>
<comment type="similarity">
    <text evidence="4">Belongs to the HAD-like hydrolase superfamily. MasA/MtnC family.</text>
</comment>
<evidence type="ECO:0000313" key="5">
    <source>
        <dbReference type="EMBL" id="MBB4909374.1"/>
    </source>
</evidence>
<dbReference type="InterPro" id="IPR036412">
    <property type="entry name" value="HAD-like_sf"/>
</dbReference>
<keyword evidence="4" id="KW-0479">Metal-binding</keyword>
<keyword evidence="2 4" id="KW-0378">Hydrolase</keyword>
<dbReference type="Gene3D" id="1.10.720.60">
    <property type="match status" value="1"/>
</dbReference>
<dbReference type="Proteomes" id="UP000520767">
    <property type="component" value="Unassembled WGS sequence"/>
</dbReference>
<comment type="subunit">
    <text evidence="4">Monomer.</text>
</comment>
<dbReference type="SFLD" id="SFLDG01129">
    <property type="entry name" value="C1.5:_HAD__Beta-PGM__Phosphata"/>
    <property type="match status" value="1"/>
</dbReference>
<dbReference type="Gene3D" id="3.40.50.1000">
    <property type="entry name" value="HAD superfamily/HAD-like"/>
    <property type="match status" value="1"/>
</dbReference>
<evidence type="ECO:0000313" key="6">
    <source>
        <dbReference type="Proteomes" id="UP000520767"/>
    </source>
</evidence>
<dbReference type="PANTHER" id="PTHR20371:SF1">
    <property type="entry name" value="ENOLASE-PHOSPHATASE E1"/>
    <property type="match status" value="1"/>
</dbReference>
<accession>A0A7W7VGP2</accession>
<comment type="catalytic activity">
    <reaction evidence="4">
        <text>5-methylsulfanyl-2,3-dioxopentyl phosphate + H2O = 1,2-dihydroxy-5-(methylsulfanyl)pent-1-en-3-one + phosphate</text>
        <dbReference type="Rhea" id="RHEA:21700"/>
        <dbReference type="ChEBI" id="CHEBI:15377"/>
        <dbReference type="ChEBI" id="CHEBI:43474"/>
        <dbReference type="ChEBI" id="CHEBI:49252"/>
        <dbReference type="ChEBI" id="CHEBI:58828"/>
        <dbReference type="EC" id="3.1.3.77"/>
    </reaction>
</comment>
<dbReference type="UniPathway" id="UPA00904">
    <property type="reaction ID" value="UER00876"/>
</dbReference>
<dbReference type="CDD" id="cd01629">
    <property type="entry name" value="HAD_EP"/>
    <property type="match status" value="1"/>
</dbReference>
<keyword evidence="1 4" id="KW-0028">Amino-acid biosynthesis</keyword>
<dbReference type="GO" id="GO:0019509">
    <property type="term" value="P:L-methionine salvage from methylthioadenosine"/>
    <property type="evidence" value="ECO:0007669"/>
    <property type="project" value="UniProtKB-UniRule"/>
</dbReference>
<organism evidence="5 6">
    <name type="scientific">Actinophytocola algeriensis</name>
    <dbReference type="NCBI Taxonomy" id="1768010"/>
    <lineage>
        <taxon>Bacteria</taxon>
        <taxon>Bacillati</taxon>
        <taxon>Actinomycetota</taxon>
        <taxon>Actinomycetes</taxon>
        <taxon>Pseudonocardiales</taxon>
        <taxon>Pseudonocardiaceae</taxon>
    </lineage>
</organism>
<dbReference type="GO" id="GO:0043716">
    <property type="term" value="F:2-hydroxy-3-keto-5-methylthiopentenyl-1-phosphate phosphatase activity"/>
    <property type="evidence" value="ECO:0007669"/>
    <property type="project" value="UniProtKB-UniRule"/>
</dbReference>
<comment type="pathway">
    <text evidence="4">Amino-acid biosynthesis; L-methionine biosynthesis via salvage pathway; L-methionine from S-methyl-5-thio-alpha-D-ribose 1-phosphate: step 4/6.</text>
</comment>
<dbReference type="RefSeq" id="WP_184813487.1">
    <property type="nucleotide sequence ID" value="NZ_JACHJQ010000006.1"/>
</dbReference>
<dbReference type="SFLD" id="SFLDS00003">
    <property type="entry name" value="Haloacid_Dehalogenase"/>
    <property type="match status" value="1"/>
</dbReference>
<dbReference type="NCBIfam" id="TIGR01691">
    <property type="entry name" value="enolase-ppase"/>
    <property type="match status" value="1"/>
</dbReference>
<dbReference type="InterPro" id="IPR023943">
    <property type="entry name" value="Enolase-ppase_E1"/>
</dbReference>
<keyword evidence="6" id="KW-1185">Reference proteome</keyword>
<evidence type="ECO:0000256" key="3">
    <source>
        <dbReference type="ARBA" id="ARBA00023167"/>
    </source>
</evidence>
<dbReference type="GO" id="GO:0000287">
    <property type="term" value="F:magnesium ion binding"/>
    <property type="evidence" value="ECO:0007669"/>
    <property type="project" value="UniProtKB-UniRule"/>
</dbReference>
<dbReference type="SFLD" id="SFLDG01133">
    <property type="entry name" value="C1.5.4:_Enolase-phosphatase_Li"/>
    <property type="match status" value="1"/>
</dbReference>
<dbReference type="HAMAP" id="MF_01681">
    <property type="entry name" value="Salvage_MtnC"/>
    <property type="match status" value="1"/>
</dbReference>
<dbReference type="EMBL" id="JACHJQ010000006">
    <property type="protein sequence ID" value="MBB4909374.1"/>
    <property type="molecule type" value="Genomic_DNA"/>
</dbReference>
<dbReference type="GO" id="GO:0043715">
    <property type="term" value="F:2,3-diketo-5-methylthiopentyl-1-phosphate enolase activity"/>
    <property type="evidence" value="ECO:0007669"/>
    <property type="project" value="UniProtKB-UniRule"/>
</dbReference>
<name>A0A7W7VGP2_9PSEU</name>
<evidence type="ECO:0000256" key="1">
    <source>
        <dbReference type="ARBA" id="ARBA00022605"/>
    </source>
</evidence>
<reference evidence="5 6" key="1">
    <citation type="submission" date="2020-08" db="EMBL/GenBank/DDBJ databases">
        <title>Genomic Encyclopedia of Type Strains, Phase III (KMG-III): the genomes of soil and plant-associated and newly described type strains.</title>
        <authorList>
            <person name="Whitman W."/>
        </authorList>
    </citation>
    <scope>NUCLEOTIDE SEQUENCE [LARGE SCALE GENOMIC DNA]</scope>
    <source>
        <strain evidence="5 6">CECT 8960</strain>
    </source>
</reference>
<dbReference type="InterPro" id="IPR023214">
    <property type="entry name" value="HAD_sf"/>
</dbReference>
<comment type="cofactor">
    <cofactor evidence="4">
        <name>Mg(2+)</name>
        <dbReference type="ChEBI" id="CHEBI:18420"/>
    </cofactor>
    <text evidence="4">Binds 1 Mg(2+) ion per subunit.</text>
</comment>
<keyword evidence="4" id="KW-0460">Magnesium</keyword>
<dbReference type="Pfam" id="PF00702">
    <property type="entry name" value="Hydrolase"/>
    <property type="match status" value="1"/>
</dbReference>
<dbReference type="GO" id="GO:0043874">
    <property type="term" value="F:acireductone synthase activity"/>
    <property type="evidence" value="ECO:0007669"/>
    <property type="project" value="UniProtKB-EC"/>
</dbReference>
<comment type="caution">
    <text evidence="5">The sequence shown here is derived from an EMBL/GenBank/DDBJ whole genome shotgun (WGS) entry which is preliminary data.</text>
</comment>
<dbReference type="PANTHER" id="PTHR20371">
    <property type="entry name" value="ENOLASE-PHOSPHATASE E1"/>
    <property type="match status" value="1"/>
</dbReference>
<dbReference type="AlphaFoldDB" id="A0A7W7VGP2"/>